<dbReference type="AlphaFoldDB" id="A0A6A5TZR4"/>
<feature type="compositionally biased region" description="Basic and acidic residues" evidence="1">
    <location>
        <begin position="13"/>
        <end position="23"/>
    </location>
</feature>
<feature type="non-terminal residue" evidence="2">
    <location>
        <position position="162"/>
    </location>
</feature>
<keyword evidence="3" id="KW-1185">Reference proteome</keyword>
<evidence type="ECO:0000313" key="3">
    <source>
        <dbReference type="Proteomes" id="UP000800035"/>
    </source>
</evidence>
<dbReference type="PANTHER" id="PTHR34693:SF5">
    <property type="match status" value="1"/>
</dbReference>
<accession>A0A6A5TZR4</accession>
<organism evidence="2 3">
    <name type="scientific">Byssothecium circinans</name>
    <dbReference type="NCBI Taxonomy" id="147558"/>
    <lineage>
        <taxon>Eukaryota</taxon>
        <taxon>Fungi</taxon>
        <taxon>Dikarya</taxon>
        <taxon>Ascomycota</taxon>
        <taxon>Pezizomycotina</taxon>
        <taxon>Dothideomycetes</taxon>
        <taxon>Pleosporomycetidae</taxon>
        <taxon>Pleosporales</taxon>
        <taxon>Massarineae</taxon>
        <taxon>Massarinaceae</taxon>
        <taxon>Byssothecium</taxon>
    </lineage>
</organism>
<feature type="compositionally biased region" description="Basic and acidic residues" evidence="1">
    <location>
        <begin position="126"/>
        <end position="142"/>
    </location>
</feature>
<dbReference type="PANTHER" id="PTHR34693">
    <property type="entry name" value="PROTEIN PAR32"/>
    <property type="match status" value="1"/>
</dbReference>
<feature type="compositionally biased region" description="Polar residues" evidence="1">
    <location>
        <begin position="67"/>
        <end position="97"/>
    </location>
</feature>
<sequence length="162" mass="17067">MMSGRGGAGNILRAREQSQKATEDVEANQLPTSSTAHPATSTPTNPLPSNADQDYAHTGRGGAGNWYQPSELSKTGTFTSAADTTSLPTSEKPQISTPWHPEAQEMPVAKAGRGGAGNFVWGSGEEAEKRREEERRVREEVGGRVARDVEAGLAKPPGALLG</sequence>
<gene>
    <name evidence="2" type="ORF">CC80DRAFT_442327</name>
</gene>
<feature type="region of interest" description="Disordered" evidence="1">
    <location>
        <begin position="1"/>
        <end position="142"/>
    </location>
</feature>
<feature type="compositionally biased region" description="Low complexity" evidence="1">
    <location>
        <begin position="31"/>
        <end position="44"/>
    </location>
</feature>
<reference evidence="2" key="1">
    <citation type="journal article" date="2020" name="Stud. Mycol.">
        <title>101 Dothideomycetes genomes: a test case for predicting lifestyles and emergence of pathogens.</title>
        <authorList>
            <person name="Haridas S."/>
            <person name="Albert R."/>
            <person name="Binder M."/>
            <person name="Bloem J."/>
            <person name="Labutti K."/>
            <person name="Salamov A."/>
            <person name="Andreopoulos B."/>
            <person name="Baker S."/>
            <person name="Barry K."/>
            <person name="Bills G."/>
            <person name="Bluhm B."/>
            <person name="Cannon C."/>
            <person name="Castanera R."/>
            <person name="Culley D."/>
            <person name="Daum C."/>
            <person name="Ezra D."/>
            <person name="Gonzalez J."/>
            <person name="Henrissat B."/>
            <person name="Kuo A."/>
            <person name="Liang C."/>
            <person name="Lipzen A."/>
            <person name="Lutzoni F."/>
            <person name="Magnuson J."/>
            <person name="Mondo S."/>
            <person name="Nolan M."/>
            <person name="Ohm R."/>
            <person name="Pangilinan J."/>
            <person name="Park H.-J."/>
            <person name="Ramirez L."/>
            <person name="Alfaro M."/>
            <person name="Sun H."/>
            <person name="Tritt A."/>
            <person name="Yoshinaga Y."/>
            <person name="Zwiers L.-H."/>
            <person name="Turgeon B."/>
            <person name="Goodwin S."/>
            <person name="Spatafora J."/>
            <person name="Crous P."/>
            <person name="Grigoriev I."/>
        </authorList>
    </citation>
    <scope>NUCLEOTIDE SEQUENCE</scope>
    <source>
        <strain evidence="2">CBS 675.92</strain>
    </source>
</reference>
<evidence type="ECO:0000256" key="1">
    <source>
        <dbReference type="SAM" id="MobiDB-lite"/>
    </source>
</evidence>
<evidence type="ECO:0000313" key="2">
    <source>
        <dbReference type="EMBL" id="KAF1958383.1"/>
    </source>
</evidence>
<dbReference type="Proteomes" id="UP000800035">
    <property type="component" value="Unassembled WGS sequence"/>
</dbReference>
<name>A0A6A5TZR4_9PLEO</name>
<dbReference type="OrthoDB" id="4159136at2759"/>
<protein>
    <submittedName>
        <fullName evidence="2">Uncharacterized protein</fullName>
    </submittedName>
</protein>
<dbReference type="InterPro" id="IPR053203">
    <property type="entry name" value="Cisplatin_resist-associated"/>
</dbReference>
<proteinExistence type="predicted"/>
<dbReference type="EMBL" id="ML976987">
    <property type="protein sequence ID" value="KAF1958383.1"/>
    <property type="molecule type" value="Genomic_DNA"/>
</dbReference>